<sequence>MPSALASLVFSPGHAGTCGAGQYHLFSRRMVENDARRPAIRSSRGCRAADRVRVCIRALRMIYGSVCSGIEAATVAWHPLGWRPAWFSEIERFPCAVLRHHYPTVPNLGDMKRFKEWPDAAIDLLVGGTPCQSFSVAGLRKGLDDPRGNLMLTYLAIARRYAPRWLVWENVPGVLSSNGGRDFGTFLGGLAELGYGFAYRVLDAQYVRVESHPRAVPQRRRRVFVVGHLGDWRRAAAVLFEREGMLGYPAPRRKAREGVAACLSARPQSGGGLGTDFECDGGLIASTGDVSYCLNAGGMSRQDFETETLVAHTLKGSGYDASEDGTGRGVPLVARAYDLQQVTNPSNRSNPQSTDPCFTLAATSEPVIAFDCKAGGDTSFSIGEIAGTLRGEGFGGGHAAVALSLRGRDGANLPELSEGVTPALRASQGGSDKAHAMIGSTVRRLTPRECERLQGFPDDYTRIPIRVMRARPSAKRCRKYPDLFVPNLDGSWTAHVEDGPRYKALGNSMAVSVMRWIGERIELVEQLATAEARAR</sequence>
<dbReference type="EC" id="2.1.1.37" evidence="8"/>
<evidence type="ECO:0000256" key="5">
    <source>
        <dbReference type="ARBA" id="ARBA00047422"/>
    </source>
</evidence>
<dbReference type="PANTHER" id="PTHR10629">
    <property type="entry name" value="CYTOSINE-SPECIFIC METHYLTRANSFERASE"/>
    <property type="match status" value="1"/>
</dbReference>
<evidence type="ECO:0000256" key="1">
    <source>
        <dbReference type="ARBA" id="ARBA00022603"/>
    </source>
</evidence>
<feature type="active site" evidence="6">
    <location>
        <position position="131"/>
    </location>
</feature>
<dbReference type="PROSITE" id="PS00094">
    <property type="entry name" value="C5_MTASE_1"/>
    <property type="match status" value="1"/>
</dbReference>
<dbReference type="AlphaFoldDB" id="Q2T5I9"/>
<name>Q2T5I9_BURTA</name>
<accession>Q2T5I9</accession>
<dbReference type="REBASE" id="11735">
    <property type="entry name" value="M.BtlORF1364P"/>
</dbReference>
<dbReference type="PRINTS" id="PR00105">
    <property type="entry name" value="C5METTRFRASE"/>
</dbReference>
<dbReference type="PROSITE" id="PS51679">
    <property type="entry name" value="SAM_MT_C5"/>
    <property type="match status" value="1"/>
</dbReference>
<dbReference type="InterPro" id="IPR001525">
    <property type="entry name" value="C5_MeTfrase"/>
</dbReference>
<gene>
    <name evidence="9" type="ordered locus">BTH_II1364</name>
</gene>
<evidence type="ECO:0000256" key="8">
    <source>
        <dbReference type="RuleBase" id="RU000417"/>
    </source>
</evidence>
<dbReference type="GO" id="GO:0009307">
    <property type="term" value="P:DNA restriction-modification system"/>
    <property type="evidence" value="ECO:0007669"/>
    <property type="project" value="UniProtKB-KW"/>
</dbReference>
<organism evidence="9 10">
    <name type="scientific">Burkholderia thailandensis (strain ATCC 700388 / DSM 13276 / CCUG 48851 / CIP 106301 / E264)</name>
    <dbReference type="NCBI Taxonomy" id="271848"/>
    <lineage>
        <taxon>Bacteria</taxon>
        <taxon>Pseudomonadati</taxon>
        <taxon>Pseudomonadota</taxon>
        <taxon>Betaproteobacteria</taxon>
        <taxon>Burkholderiales</taxon>
        <taxon>Burkholderiaceae</taxon>
        <taxon>Burkholderia</taxon>
        <taxon>pseudomallei group</taxon>
    </lineage>
</organism>
<evidence type="ECO:0000256" key="3">
    <source>
        <dbReference type="ARBA" id="ARBA00022691"/>
    </source>
</evidence>
<dbReference type="InterPro" id="IPR029063">
    <property type="entry name" value="SAM-dependent_MTases_sf"/>
</dbReference>
<keyword evidence="4" id="KW-0680">Restriction system</keyword>
<proteinExistence type="inferred from homology"/>
<dbReference type="Proteomes" id="UP000001930">
    <property type="component" value="Chromosome II"/>
</dbReference>
<evidence type="ECO:0000256" key="7">
    <source>
        <dbReference type="RuleBase" id="RU000416"/>
    </source>
</evidence>
<keyword evidence="10" id="KW-1185">Reference proteome</keyword>
<evidence type="ECO:0000313" key="10">
    <source>
        <dbReference type="Proteomes" id="UP000001930"/>
    </source>
</evidence>
<dbReference type="GO" id="GO:0003886">
    <property type="term" value="F:DNA (cytosine-5-)-methyltransferase activity"/>
    <property type="evidence" value="ECO:0007669"/>
    <property type="project" value="UniProtKB-EC"/>
</dbReference>
<evidence type="ECO:0000313" key="9">
    <source>
        <dbReference type="EMBL" id="ABC36266.1"/>
    </source>
</evidence>
<dbReference type="Gene3D" id="3.90.120.10">
    <property type="entry name" value="DNA Methylase, subunit A, domain 2"/>
    <property type="match status" value="1"/>
</dbReference>
<evidence type="ECO:0000256" key="2">
    <source>
        <dbReference type="ARBA" id="ARBA00022679"/>
    </source>
</evidence>
<dbReference type="KEGG" id="bte:BTH_II1364"/>
<comment type="similarity">
    <text evidence="6 7">Belongs to the class I-like SAM-binding methyltransferase superfamily. C5-methyltransferase family.</text>
</comment>
<keyword evidence="1 6" id="KW-0489">Methyltransferase</keyword>
<dbReference type="Gene3D" id="3.40.50.150">
    <property type="entry name" value="Vaccinia Virus protein VP39"/>
    <property type="match status" value="1"/>
</dbReference>
<evidence type="ECO:0000256" key="4">
    <source>
        <dbReference type="ARBA" id="ARBA00022747"/>
    </source>
</evidence>
<dbReference type="NCBIfam" id="TIGR00675">
    <property type="entry name" value="dcm"/>
    <property type="match status" value="1"/>
</dbReference>
<comment type="catalytic activity">
    <reaction evidence="5 8">
        <text>a 2'-deoxycytidine in DNA + S-adenosyl-L-methionine = a 5-methyl-2'-deoxycytidine in DNA + S-adenosyl-L-homocysteine + H(+)</text>
        <dbReference type="Rhea" id="RHEA:13681"/>
        <dbReference type="Rhea" id="RHEA-COMP:11369"/>
        <dbReference type="Rhea" id="RHEA-COMP:11370"/>
        <dbReference type="ChEBI" id="CHEBI:15378"/>
        <dbReference type="ChEBI" id="CHEBI:57856"/>
        <dbReference type="ChEBI" id="CHEBI:59789"/>
        <dbReference type="ChEBI" id="CHEBI:85452"/>
        <dbReference type="ChEBI" id="CHEBI:85454"/>
        <dbReference type="EC" id="2.1.1.37"/>
    </reaction>
</comment>
<dbReference type="InterPro" id="IPR050390">
    <property type="entry name" value="C5-Methyltransferase"/>
</dbReference>
<keyword evidence="2 6" id="KW-0808">Transferase</keyword>
<dbReference type="InterPro" id="IPR018117">
    <property type="entry name" value="C5_DNA_meth_AS"/>
</dbReference>
<reference evidence="9 10" key="1">
    <citation type="journal article" date="2005" name="BMC Genomics">
        <title>Bacterial genome adaptation to niches: divergence of the potential virulence genes in three Burkholderia species of different survival strategies.</title>
        <authorList>
            <person name="Kim H.S."/>
            <person name="Schell M.A."/>
            <person name="Yu Y."/>
            <person name="Ulrich R.L."/>
            <person name="Sarria S.H."/>
            <person name="Nierman W.C."/>
            <person name="DeShazer D."/>
        </authorList>
    </citation>
    <scope>NUCLEOTIDE SEQUENCE [LARGE SCALE GENOMIC DNA]</scope>
    <source>
        <strain evidence="10">ATCC 700388 / DSM 13276 / CCUG 48851 / CIP 106301 / E264</strain>
    </source>
</reference>
<dbReference type="SUPFAM" id="SSF53335">
    <property type="entry name" value="S-adenosyl-L-methionine-dependent methyltransferases"/>
    <property type="match status" value="1"/>
</dbReference>
<protein>
    <recommendedName>
        <fullName evidence="8">Cytosine-specific methyltransferase</fullName>
        <ecNumber evidence="8">2.1.1.37</ecNumber>
    </recommendedName>
</protein>
<evidence type="ECO:0000256" key="6">
    <source>
        <dbReference type="PROSITE-ProRule" id="PRU01016"/>
    </source>
</evidence>
<dbReference type="GO" id="GO:0032259">
    <property type="term" value="P:methylation"/>
    <property type="evidence" value="ECO:0007669"/>
    <property type="project" value="UniProtKB-KW"/>
</dbReference>
<dbReference type="PANTHER" id="PTHR10629:SF52">
    <property type="entry name" value="DNA (CYTOSINE-5)-METHYLTRANSFERASE 1"/>
    <property type="match status" value="1"/>
</dbReference>
<dbReference type="HOGENOM" id="CLU_006958_13_1_4"/>
<dbReference type="Pfam" id="PF00145">
    <property type="entry name" value="DNA_methylase"/>
    <property type="match status" value="2"/>
</dbReference>
<dbReference type="EMBL" id="CP000085">
    <property type="protein sequence ID" value="ABC36266.1"/>
    <property type="molecule type" value="Genomic_DNA"/>
</dbReference>
<keyword evidence="3 6" id="KW-0949">S-adenosyl-L-methionine</keyword>